<feature type="transmembrane region" description="Helical" evidence="1">
    <location>
        <begin position="202"/>
        <end position="227"/>
    </location>
</feature>
<protein>
    <submittedName>
        <fullName evidence="3">Glycerophosphoryl diester phosphodiesterase family protein</fullName>
    </submittedName>
</protein>
<dbReference type="InterPro" id="IPR017946">
    <property type="entry name" value="PLC-like_Pdiesterase_TIM-brl"/>
</dbReference>
<dbReference type="InterPro" id="IPR018476">
    <property type="entry name" value="GlyceroP-diester-Pdiesterase_M"/>
</dbReference>
<feature type="transmembrane region" description="Helical" evidence="1">
    <location>
        <begin position="113"/>
        <end position="133"/>
    </location>
</feature>
<keyword evidence="4" id="KW-1185">Reference proteome</keyword>
<feature type="transmembrane region" description="Helical" evidence="1">
    <location>
        <begin position="299"/>
        <end position="317"/>
    </location>
</feature>
<organism evidence="3 4">
    <name type="scientific">Liquorilactobacillus capillatus DSM 19910</name>
    <dbReference type="NCBI Taxonomy" id="1423731"/>
    <lineage>
        <taxon>Bacteria</taxon>
        <taxon>Bacillati</taxon>
        <taxon>Bacillota</taxon>
        <taxon>Bacilli</taxon>
        <taxon>Lactobacillales</taxon>
        <taxon>Lactobacillaceae</taxon>
        <taxon>Liquorilactobacillus</taxon>
    </lineage>
</organism>
<feature type="transmembrane region" description="Helical" evidence="1">
    <location>
        <begin position="259"/>
        <end position="278"/>
    </location>
</feature>
<reference evidence="3 4" key="1">
    <citation type="journal article" date="2015" name="Genome Announc.">
        <title>Expanding the biotechnology potential of lactobacilli through comparative genomics of 213 strains and associated genera.</title>
        <authorList>
            <person name="Sun Z."/>
            <person name="Harris H.M."/>
            <person name="McCann A."/>
            <person name="Guo C."/>
            <person name="Argimon S."/>
            <person name="Zhang W."/>
            <person name="Yang X."/>
            <person name="Jeffery I.B."/>
            <person name="Cooney J.C."/>
            <person name="Kagawa T.F."/>
            <person name="Liu W."/>
            <person name="Song Y."/>
            <person name="Salvetti E."/>
            <person name="Wrobel A."/>
            <person name="Rasinkangas P."/>
            <person name="Parkhill J."/>
            <person name="Rea M.C."/>
            <person name="O'Sullivan O."/>
            <person name="Ritari J."/>
            <person name="Douillard F.P."/>
            <person name="Paul Ross R."/>
            <person name="Yang R."/>
            <person name="Briner A.E."/>
            <person name="Felis G.E."/>
            <person name="de Vos W.M."/>
            <person name="Barrangou R."/>
            <person name="Klaenhammer T.R."/>
            <person name="Caufield P.W."/>
            <person name="Cui Y."/>
            <person name="Zhang H."/>
            <person name="O'Toole P.W."/>
        </authorList>
    </citation>
    <scope>NUCLEOTIDE SEQUENCE [LARGE SCALE GENOMIC DNA]</scope>
    <source>
        <strain evidence="3 4">DSM 19910</strain>
    </source>
</reference>
<feature type="transmembrane region" description="Helical" evidence="1">
    <location>
        <begin position="154"/>
        <end position="182"/>
    </location>
</feature>
<evidence type="ECO:0000256" key="1">
    <source>
        <dbReference type="SAM" id="Phobius"/>
    </source>
</evidence>
<dbReference type="PROSITE" id="PS51704">
    <property type="entry name" value="GP_PDE"/>
    <property type="match status" value="1"/>
</dbReference>
<evidence type="ECO:0000259" key="2">
    <source>
        <dbReference type="PROSITE" id="PS51704"/>
    </source>
</evidence>
<name>A0A0R1M166_9LACO</name>
<feature type="domain" description="GP-PDE" evidence="2">
    <location>
        <begin position="332"/>
        <end position="562"/>
    </location>
</feature>
<dbReference type="EMBL" id="AZEF01000021">
    <property type="protein sequence ID" value="KRL01741.1"/>
    <property type="molecule type" value="Genomic_DNA"/>
</dbReference>
<keyword evidence="1" id="KW-0472">Membrane</keyword>
<sequence>MNLLGKDSGSKRKYLVNIVLANMLILFIVIPALVVCGNWLLDAGKAGSMMARFSSLTLAGGLIFLVLLMYAAYFEYIFLLLCSYSYMSDKGFSTYSMLQHSLGEAAAVFSKKIFFFLFYFLLILPFSGTGYTSELLAKIKIPIFILDYIFKERVIFVSVLALLYLFLLYLGLRFAMVLPFMILKQMTLRAAVLKSLTITKKYFGKLFLAFLGLVLGALFFNLVSYLLLLGIQQLWELFIGTAALYSATALATIAWLIRLITAAVVVVGSLQIVLFFLFKEEGLKKGTLKLPSSEKHHPVLELGLLVGCLFILLFIRVRDNYSLMRQPVHNVPIVVAHRGVDGDNALQNSLSALKKTHQSAQPYYTEMDIQETKDHQFVVCHDSNLKKLTGKNLIVQKLTLAQAIRLTAREGRHAERLVSFNKYLSTAHRIGQRLIVEIKVSKYDSKNMRTLFIRKYAQTLLKHKDVVHSLDYKTVAVLKKKQPQLKVGYILPFNALGVPKTAADFYSVEYSTLNDDFISEVQREHKKVYTWTVNRSPSMYGDLSMNIDGIITDNGSKLNKIIGNYYSENTYTYKMLALMLNSYR</sequence>
<dbReference type="STRING" id="1423731.FC81_GL001107"/>
<accession>A0A0R1M166</accession>
<gene>
    <name evidence="3" type="ORF">FC81_GL001107</name>
</gene>
<dbReference type="PANTHER" id="PTHR46211:SF8">
    <property type="entry name" value="PHOSPHODIESTERASE"/>
    <property type="match status" value="1"/>
</dbReference>
<dbReference type="GO" id="GO:0006629">
    <property type="term" value="P:lipid metabolic process"/>
    <property type="evidence" value="ECO:0007669"/>
    <property type="project" value="InterPro"/>
</dbReference>
<dbReference type="GO" id="GO:0008081">
    <property type="term" value="F:phosphoric diester hydrolase activity"/>
    <property type="evidence" value="ECO:0007669"/>
    <property type="project" value="InterPro"/>
</dbReference>
<feature type="transmembrane region" description="Helical" evidence="1">
    <location>
        <begin position="62"/>
        <end position="87"/>
    </location>
</feature>
<evidence type="ECO:0000313" key="4">
    <source>
        <dbReference type="Proteomes" id="UP000051621"/>
    </source>
</evidence>
<proteinExistence type="predicted"/>
<dbReference type="Proteomes" id="UP000051621">
    <property type="component" value="Unassembled WGS sequence"/>
</dbReference>
<dbReference type="SUPFAM" id="SSF51695">
    <property type="entry name" value="PLC-like phosphodiesterases"/>
    <property type="match status" value="1"/>
</dbReference>
<evidence type="ECO:0000313" key="3">
    <source>
        <dbReference type="EMBL" id="KRL01741.1"/>
    </source>
</evidence>
<dbReference type="InterPro" id="IPR030395">
    <property type="entry name" value="GP_PDE_dom"/>
</dbReference>
<keyword evidence="1" id="KW-1133">Transmembrane helix</keyword>
<dbReference type="PATRIC" id="fig|1423731.3.peg.1138"/>
<keyword evidence="1" id="KW-0812">Transmembrane</keyword>
<dbReference type="OrthoDB" id="384721at2"/>
<comment type="caution">
    <text evidence="3">The sequence shown here is derived from an EMBL/GenBank/DDBJ whole genome shotgun (WGS) entry which is preliminary data.</text>
</comment>
<dbReference type="Gene3D" id="3.20.20.190">
    <property type="entry name" value="Phosphatidylinositol (PI) phosphodiesterase"/>
    <property type="match status" value="1"/>
</dbReference>
<dbReference type="Pfam" id="PF03009">
    <property type="entry name" value="GDPD"/>
    <property type="match status" value="1"/>
</dbReference>
<feature type="transmembrane region" description="Helical" evidence="1">
    <location>
        <begin position="234"/>
        <end position="253"/>
    </location>
</feature>
<dbReference type="RefSeq" id="WP_057743734.1">
    <property type="nucleotide sequence ID" value="NZ_AZEF01000021.1"/>
</dbReference>
<feature type="transmembrane region" description="Helical" evidence="1">
    <location>
        <begin position="20"/>
        <end position="41"/>
    </location>
</feature>
<dbReference type="Pfam" id="PF10110">
    <property type="entry name" value="GPDPase_memb"/>
    <property type="match status" value="1"/>
</dbReference>
<dbReference type="AlphaFoldDB" id="A0A0R1M166"/>
<dbReference type="CDD" id="cd08579">
    <property type="entry name" value="GDPD_memb_like"/>
    <property type="match status" value="1"/>
</dbReference>
<dbReference type="PANTHER" id="PTHR46211">
    <property type="entry name" value="GLYCEROPHOSPHORYL DIESTER PHOSPHODIESTERASE"/>
    <property type="match status" value="1"/>
</dbReference>